<evidence type="ECO:0000256" key="5">
    <source>
        <dbReference type="ARBA" id="ARBA00023235"/>
    </source>
</evidence>
<protein>
    <recommendedName>
        <fullName evidence="2">peptidylprolyl isomerase</fullName>
        <ecNumber evidence="2">5.2.1.8</ecNumber>
    </recommendedName>
</protein>
<feature type="domain" description="PpiC" evidence="7">
    <location>
        <begin position="107"/>
        <end position="206"/>
    </location>
</feature>
<evidence type="ECO:0000256" key="6">
    <source>
        <dbReference type="PROSITE-ProRule" id="PRU00278"/>
    </source>
</evidence>
<dbReference type="SUPFAM" id="SSF109998">
    <property type="entry name" value="Triger factor/SurA peptide-binding domain-like"/>
    <property type="match status" value="1"/>
</dbReference>
<evidence type="ECO:0000313" key="8">
    <source>
        <dbReference type="EMBL" id="USR92260.1"/>
    </source>
</evidence>
<dbReference type="PROSITE" id="PS50198">
    <property type="entry name" value="PPIC_PPIASE_2"/>
    <property type="match status" value="1"/>
</dbReference>
<evidence type="ECO:0000313" key="9">
    <source>
        <dbReference type="Proteomes" id="UP001056708"/>
    </source>
</evidence>
<dbReference type="GO" id="GO:0016853">
    <property type="term" value="F:isomerase activity"/>
    <property type="evidence" value="ECO:0007669"/>
    <property type="project" value="UniProtKB-KW"/>
</dbReference>
<dbReference type="RefSeq" id="WP_252664339.1">
    <property type="nucleotide sequence ID" value="NZ_CP098611.1"/>
</dbReference>
<comment type="catalytic activity">
    <reaction evidence="1">
        <text>[protein]-peptidylproline (omega=180) = [protein]-peptidylproline (omega=0)</text>
        <dbReference type="Rhea" id="RHEA:16237"/>
        <dbReference type="Rhea" id="RHEA-COMP:10747"/>
        <dbReference type="Rhea" id="RHEA-COMP:10748"/>
        <dbReference type="ChEBI" id="CHEBI:83833"/>
        <dbReference type="ChEBI" id="CHEBI:83834"/>
        <dbReference type="EC" id="5.2.1.8"/>
    </reaction>
</comment>
<name>A0ABY5ATQ3_9CYAN</name>
<evidence type="ECO:0000256" key="4">
    <source>
        <dbReference type="ARBA" id="ARBA00023110"/>
    </source>
</evidence>
<organism evidence="8 9">
    <name type="scientific">Phormidium yuhuli AB48</name>
    <dbReference type="NCBI Taxonomy" id="2940671"/>
    <lineage>
        <taxon>Bacteria</taxon>
        <taxon>Bacillati</taxon>
        <taxon>Cyanobacteriota</taxon>
        <taxon>Cyanophyceae</taxon>
        <taxon>Oscillatoriophycideae</taxon>
        <taxon>Oscillatoriales</taxon>
        <taxon>Oscillatoriaceae</taxon>
        <taxon>Phormidium</taxon>
        <taxon>Phormidium yuhuli</taxon>
    </lineage>
</organism>
<dbReference type="InterPro" id="IPR000297">
    <property type="entry name" value="PPIase_PpiC"/>
</dbReference>
<evidence type="ECO:0000256" key="3">
    <source>
        <dbReference type="ARBA" id="ARBA00022729"/>
    </source>
</evidence>
<dbReference type="InterPro" id="IPR027304">
    <property type="entry name" value="Trigger_fact/SurA_dom_sf"/>
</dbReference>
<dbReference type="EC" id="5.2.1.8" evidence="2"/>
<dbReference type="Pfam" id="PF00639">
    <property type="entry name" value="Rotamase"/>
    <property type="match status" value="1"/>
</dbReference>
<dbReference type="InterPro" id="IPR046357">
    <property type="entry name" value="PPIase_dom_sf"/>
</dbReference>
<dbReference type="Proteomes" id="UP001056708">
    <property type="component" value="Chromosome"/>
</dbReference>
<dbReference type="PANTHER" id="PTHR47245">
    <property type="entry name" value="PEPTIDYLPROLYL ISOMERASE"/>
    <property type="match status" value="1"/>
</dbReference>
<dbReference type="Gene3D" id="3.10.50.40">
    <property type="match status" value="1"/>
</dbReference>
<evidence type="ECO:0000256" key="2">
    <source>
        <dbReference type="ARBA" id="ARBA00013194"/>
    </source>
</evidence>
<evidence type="ECO:0000256" key="1">
    <source>
        <dbReference type="ARBA" id="ARBA00000971"/>
    </source>
</evidence>
<keyword evidence="5 6" id="KW-0413">Isomerase</keyword>
<dbReference type="InterPro" id="IPR050245">
    <property type="entry name" value="PrsA_foldase"/>
</dbReference>
<sequence>MTEVFRVGEHVITEAEIPELLKRYQLLPQFLQGLVIDQAIAEFTCPEEEQQAAVQKFCQQNQLTSPEIQQAWLNANGMTLEELEALAIRPILLQNFKEKTWGPKVRSHFMTRKSSLDQVVYSLIRTQDEGLAQELYYRVNEGEQTFEDCARDYSQGPEARTGGKLGPVSLNRPHPAIGKLLSVSQPGQLWPPRPLAEWFIIVRLDEFHPAQLDAAMHQRMLDELYVNWLQQEVQSIAANYFKRMSSPPASV</sequence>
<accession>A0ABY5ATQ3</accession>
<gene>
    <name evidence="8" type="ORF">NEA10_05935</name>
</gene>
<reference evidence="8" key="1">
    <citation type="submission" date="2022-06" db="EMBL/GenBank/DDBJ databases">
        <title>Genome sequence of Phormidium yuhuli AB48 isolated from an industrial photobioreactor environment.</title>
        <authorList>
            <person name="Qiu Y."/>
            <person name="Noonan A.J.C."/>
            <person name="Dofher K."/>
            <person name="Koch M."/>
            <person name="Kieft B."/>
            <person name="Lin X."/>
            <person name="Ziels R.M."/>
            <person name="Hallam S.J."/>
        </authorList>
    </citation>
    <scope>NUCLEOTIDE SEQUENCE</scope>
    <source>
        <strain evidence="8">AB48</strain>
    </source>
</reference>
<proteinExistence type="predicted"/>
<keyword evidence="4 6" id="KW-0697">Rotamase</keyword>
<dbReference type="PANTHER" id="PTHR47245:SF1">
    <property type="entry name" value="FOLDASE PROTEIN PRSA"/>
    <property type="match status" value="1"/>
</dbReference>
<keyword evidence="3" id="KW-0732">Signal</keyword>
<dbReference type="EMBL" id="CP098611">
    <property type="protein sequence ID" value="USR92260.1"/>
    <property type="molecule type" value="Genomic_DNA"/>
</dbReference>
<dbReference type="SUPFAM" id="SSF54534">
    <property type="entry name" value="FKBP-like"/>
    <property type="match status" value="1"/>
</dbReference>
<keyword evidence="9" id="KW-1185">Reference proteome</keyword>
<evidence type="ECO:0000259" key="7">
    <source>
        <dbReference type="PROSITE" id="PS50198"/>
    </source>
</evidence>